<feature type="compositionally biased region" description="Low complexity" evidence="1">
    <location>
        <begin position="152"/>
        <end position="163"/>
    </location>
</feature>
<evidence type="ECO:0000313" key="2">
    <source>
        <dbReference type="EMBL" id="EFN58143.1"/>
    </source>
</evidence>
<sequence>MQHRGREVTLNLRQAELLGRLLAAHGRCASQPITRLGIHTSRLGQQLDAGILAPFHHLSFLKLYWFDSGDLAGAPSSLRQVHMVLPGSSFIHAQVTLAMLRFERLLVDAAAQGGAPPQQLELPAAAEAEPAPEPAAVLPEAEAAPEPAAVLPEAGEGAQQPAAAEEEEAPPQPAAAAEEAGEAAHVPGAAALQAEQAPGGAGAVAAAAAAQPVDWAAMGAATAAAAAALPDVGQAVQQFELLTQQMEAAVTAQGMLTPIIRAPPVRLDSLIIDGGGLHLAADAVQLFATARTVRLAALRLQLTAPDPLLGAPSQRQWDVQALLLRPDLRHAAALLAACYRGGAASALIAAQHYELMLAAPAGGNEPPQQPLLLAAAAGAEDADGMPGVVPPLMAELSSSQLAALLRHRAVRQQGVSLHRLEAIADGVLWLTMLRTKRGIETSRLGQQLDAGILAPFHRLSYLKLYWFGSGDLAGAPSSLRQVHMVLPGSSLVQIHINNAVAKYNRAVVQAPPFLLDSLSIDGRGLHVATNAAQLFAAATRLELGAGHLRLAAPDPLLGRCQLRQRAALLERPELRCVAALLAVYMTVDPASAEFNVLQYELQLASPVGAAAEAAVPLMVELASDQLGSLLPHDAVQRPSVAACLKDPDAQGNRQVVLARGPAQATDFSGIACITINRE</sequence>
<dbReference type="AlphaFoldDB" id="E1Z7B7"/>
<dbReference type="InParanoid" id="E1Z7B7"/>
<protein>
    <submittedName>
        <fullName evidence="2">Uncharacterized protein</fullName>
    </submittedName>
</protein>
<proteinExistence type="predicted"/>
<evidence type="ECO:0000313" key="3">
    <source>
        <dbReference type="Proteomes" id="UP000008141"/>
    </source>
</evidence>
<dbReference type="EMBL" id="GL433838">
    <property type="protein sequence ID" value="EFN58143.1"/>
    <property type="molecule type" value="Genomic_DNA"/>
</dbReference>
<dbReference type="RefSeq" id="XP_005850245.1">
    <property type="nucleotide sequence ID" value="XM_005850183.1"/>
</dbReference>
<dbReference type="GeneID" id="17357798"/>
<dbReference type="Proteomes" id="UP000008141">
    <property type="component" value="Unassembled WGS sequence"/>
</dbReference>
<keyword evidence="3" id="KW-1185">Reference proteome</keyword>
<feature type="region of interest" description="Disordered" evidence="1">
    <location>
        <begin position="152"/>
        <end position="185"/>
    </location>
</feature>
<accession>E1Z7B7</accession>
<evidence type="ECO:0000256" key="1">
    <source>
        <dbReference type="SAM" id="MobiDB-lite"/>
    </source>
</evidence>
<reference evidence="2 3" key="1">
    <citation type="journal article" date="2010" name="Plant Cell">
        <title>The Chlorella variabilis NC64A genome reveals adaptation to photosymbiosis, coevolution with viruses, and cryptic sex.</title>
        <authorList>
            <person name="Blanc G."/>
            <person name="Duncan G."/>
            <person name="Agarkova I."/>
            <person name="Borodovsky M."/>
            <person name="Gurnon J."/>
            <person name="Kuo A."/>
            <person name="Lindquist E."/>
            <person name="Lucas S."/>
            <person name="Pangilinan J."/>
            <person name="Polle J."/>
            <person name="Salamov A."/>
            <person name="Terry A."/>
            <person name="Yamada T."/>
            <person name="Dunigan D.D."/>
            <person name="Grigoriev I.V."/>
            <person name="Claverie J.M."/>
            <person name="Van Etten J.L."/>
        </authorList>
    </citation>
    <scope>NUCLEOTIDE SEQUENCE [LARGE SCALE GENOMIC DNA]</scope>
    <source>
        <strain evidence="2 3">NC64A</strain>
    </source>
</reference>
<name>E1Z7B7_CHLVA</name>
<gene>
    <name evidence="2" type="ORF">CHLNCDRAFT_141916</name>
</gene>
<dbReference type="KEGG" id="cvr:CHLNCDRAFT_141916"/>
<feature type="compositionally biased region" description="Low complexity" evidence="1">
    <location>
        <begin position="174"/>
        <end position="185"/>
    </location>
</feature>
<organism evidence="3">
    <name type="scientific">Chlorella variabilis</name>
    <name type="common">Green alga</name>
    <dbReference type="NCBI Taxonomy" id="554065"/>
    <lineage>
        <taxon>Eukaryota</taxon>
        <taxon>Viridiplantae</taxon>
        <taxon>Chlorophyta</taxon>
        <taxon>core chlorophytes</taxon>
        <taxon>Trebouxiophyceae</taxon>
        <taxon>Chlorellales</taxon>
        <taxon>Chlorellaceae</taxon>
        <taxon>Chlorella clade</taxon>
        <taxon>Chlorella</taxon>
    </lineage>
</organism>